<feature type="compositionally biased region" description="Basic and acidic residues" evidence="1">
    <location>
        <begin position="1"/>
        <end position="12"/>
    </location>
</feature>
<proteinExistence type="predicted"/>
<evidence type="ECO:0000313" key="3">
    <source>
        <dbReference type="Proteomes" id="UP000708208"/>
    </source>
</evidence>
<comment type="caution">
    <text evidence="2">The sequence shown here is derived from an EMBL/GenBank/DDBJ whole genome shotgun (WGS) entry which is preliminary data.</text>
</comment>
<dbReference type="AlphaFoldDB" id="A0A8J2PB09"/>
<dbReference type="Proteomes" id="UP000708208">
    <property type="component" value="Unassembled WGS sequence"/>
</dbReference>
<protein>
    <submittedName>
        <fullName evidence="2">Uncharacterized protein</fullName>
    </submittedName>
</protein>
<evidence type="ECO:0000256" key="1">
    <source>
        <dbReference type="SAM" id="MobiDB-lite"/>
    </source>
</evidence>
<reference evidence="2" key="1">
    <citation type="submission" date="2021-06" db="EMBL/GenBank/DDBJ databases">
        <authorList>
            <person name="Hodson N. C."/>
            <person name="Mongue J. A."/>
            <person name="Jaron S. K."/>
        </authorList>
    </citation>
    <scope>NUCLEOTIDE SEQUENCE</scope>
</reference>
<feature type="region of interest" description="Disordered" evidence="1">
    <location>
        <begin position="1"/>
        <end position="22"/>
    </location>
</feature>
<feature type="non-terminal residue" evidence="2">
    <location>
        <position position="1"/>
    </location>
</feature>
<sequence>MNPNEQKIHDYVKYSNASKTLE</sequence>
<dbReference type="EMBL" id="CAJVCH010338373">
    <property type="protein sequence ID" value="CAG7815188.1"/>
    <property type="molecule type" value="Genomic_DNA"/>
</dbReference>
<keyword evidence="3" id="KW-1185">Reference proteome</keyword>
<evidence type="ECO:0000313" key="2">
    <source>
        <dbReference type="EMBL" id="CAG7815188.1"/>
    </source>
</evidence>
<gene>
    <name evidence="2" type="ORF">AFUS01_LOCUS25886</name>
</gene>
<name>A0A8J2PB09_9HEXA</name>
<accession>A0A8J2PB09</accession>
<organism evidence="2 3">
    <name type="scientific">Allacma fusca</name>
    <dbReference type="NCBI Taxonomy" id="39272"/>
    <lineage>
        <taxon>Eukaryota</taxon>
        <taxon>Metazoa</taxon>
        <taxon>Ecdysozoa</taxon>
        <taxon>Arthropoda</taxon>
        <taxon>Hexapoda</taxon>
        <taxon>Collembola</taxon>
        <taxon>Symphypleona</taxon>
        <taxon>Sminthuridae</taxon>
        <taxon>Allacma</taxon>
    </lineage>
</organism>